<evidence type="ECO:0000259" key="2">
    <source>
        <dbReference type="PROSITE" id="PS50125"/>
    </source>
</evidence>
<sequence length="495" mass="52177">MWPRYLLLMAGTALVDLGFTGAFILVSGNLEAWGLAIAWNVGFLIALNLLGAMAIARPIARALRTGDPADRGRAQARLDRLPALSVGWVALVTLAYCTAVFLSGVFVRDPAAFRAVDPDVRLLATCWFSFVYLFYFGFYAFFAASDAAAEGRRALGLDARAVPGPTGTLPAKLGLVALALAVVPTALVLLDVSLLAHVRAAQGLDTEGAVALDMIGSLVAATIAGVFVLRTLLRPVDQLVAGFRAVQAGDLEVRLPAVSDDELGSLSRPFNAMVAGLRERRRIEDMFGKYVTQPVAETLIAQGTDGRIAGETRTATILFTDIAGFSALAERMTPDATIKLLNAYFELVAEPITQHGGTIVNFIGDGVHAAFNVPVEQHDHAARALRAALEIQARLAAREVADGVHLTTRIGVHTGSVVAGSVGCQDRLSYTVYGDAVNVAARLERLNVQAGTTVLASRATIEAAGGAVPDGAQLRALDPVQLHGRHEPVHPVAVG</sequence>
<feature type="domain" description="HAMP" evidence="3">
    <location>
        <begin position="230"/>
        <end position="282"/>
    </location>
</feature>
<dbReference type="Proteomes" id="UP001296873">
    <property type="component" value="Unassembled WGS sequence"/>
</dbReference>
<dbReference type="InterPro" id="IPR003660">
    <property type="entry name" value="HAMP_dom"/>
</dbReference>
<dbReference type="RefSeq" id="WP_200339597.1">
    <property type="nucleotide sequence ID" value="NZ_NRRL01000007.1"/>
</dbReference>
<dbReference type="Gene3D" id="6.10.340.10">
    <property type="match status" value="1"/>
</dbReference>
<accession>A0ABS1DBZ2</accession>
<evidence type="ECO:0008006" key="6">
    <source>
        <dbReference type="Google" id="ProtNLM"/>
    </source>
</evidence>
<keyword evidence="1" id="KW-0812">Transmembrane</keyword>
<organism evidence="4 5">
    <name type="scientific">Rhodovibrio sodomensis</name>
    <dbReference type="NCBI Taxonomy" id="1088"/>
    <lineage>
        <taxon>Bacteria</taxon>
        <taxon>Pseudomonadati</taxon>
        <taxon>Pseudomonadota</taxon>
        <taxon>Alphaproteobacteria</taxon>
        <taxon>Rhodospirillales</taxon>
        <taxon>Rhodovibrionaceae</taxon>
        <taxon>Rhodovibrio</taxon>
    </lineage>
</organism>
<dbReference type="PANTHER" id="PTHR43081">
    <property type="entry name" value="ADENYLATE CYCLASE, TERMINAL-DIFFERENTIATION SPECIFIC-RELATED"/>
    <property type="match status" value="1"/>
</dbReference>
<feature type="transmembrane region" description="Helical" evidence="1">
    <location>
        <begin position="208"/>
        <end position="229"/>
    </location>
</feature>
<dbReference type="PROSITE" id="PS50125">
    <property type="entry name" value="GUANYLATE_CYCLASE_2"/>
    <property type="match status" value="1"/>
</dbReference>
<dbReference type="InterPro" id="IPR001054">
    <property type="entry name" value="A/G_cyclase"/>
</dbReference>
<evidence type="ECO:0000259" key="3">
    <source>
        <dbReference type="PROSITE" id="PS50885"/>
    </source>
</evidence>
<feature type="transmembrane region" description="Helical" evidence="1">
    <location>
        <begin position="81"/>
        <end position="102"/>
    </location>
</feature>
<keyword evidence="1" id="KW-0472">Membrane</keyword>
<gene>
    <name evidence="4" type="ORF">CKO28_05405</name>
</gene>
<dbReference type="SUPFAM" id="SSF158472">
    <property type="entry name" value="HAMP domain-like"/>
    <property type="match status" value="1"/>
</dbReference>
<dbReference type="SUPFAM" id="SSF55073">
    <property type="entry name" value="Nucleotide cyclase"/>
    <property type="match status" value="1"/>
</dbReference>
<protein>
    <recommendedName>
        <fullName evidence="6">Adenylate/guanylate cyclase domain-containing protein</fullName>
    </recommendedName>
</protein>
<dbReference type="InterPro" id="IPR029787">
    <property type="entry name" value="Nucleotide_cyclase"/>
</dbReference>
<dbReference type="InterPro" id="IPR050697">
    <property type="entry name" value="Adenylyl/Guanylyl_Cyclase_3/4"/>
</dbReference>
<feature type="transmembrane region" description="Helical" evidence="1">
    <location>
        <begin position="5"/>
        <end position="26"/>
    </location>
</feature>
<feature type="transmembrane region" description="Helical" evidence="1">
    <location>
        <begin position="122"/>
        <end position="144"/>
    </location>
</feature>
<dbReference type="SMART" id="SM00044">
    <property type="entry name" value="CYCc"/>
    <property type="match status" value="1"/>
</dbReference>
<dbReference type="PROSITE" id="PS50885">
    <property type="entry name" value="HAMP"/>
    <property type="match status" value="1"/>
</dbReference>
<feature type="domain" description="Guanylate cyclase" evidence="2">
    <location>
        <begin position="316"/>
        <end position="444"/>
    </location>
</feature>
<dbReference type="CDD" id="cd06225">
    <property type="entry name" value="HAMP"/>
    <property type="match status" value="1"/>
</dbReference>
<dbReference type="PANTHER" id="PTHR43081:SF1">
    <property type="entry name" value="ADENYLATE CYCLASE, TERMINAL-DIFFERENTIATION SPECIFIC"/>
    <property type="match status" value="1"/>
</dbReference>
<feature type="transmembrane region" description="Helical" evidence="1">
    <location>
        <begin position="173"/>
        <end position="196"/>
    </location>
</feature>
<dbReference type="Pfam" id="PF00211">
    <property type="entry name" value="Guanylate_cyc"/>
    <property type="match status" value="1"/>
</dbReference>
<dbReference type="SMART" id="SM00304">
    <property type="entry name" value="HAMP"/>
    <property type="match status" value="1"/>
</dbReference>
<name>A0ABS1DBZ2_9PROT</name>
<evidence type="ECO:0000313" key="4">
    <source>
        <dbReference type="EMBL" id="MBK1667466.1"/>
    </source>
</evidence>
<proteinExistence type="predicted"/>
<feature type="transmembrane region" description="Helical" evidence="1">
    <location>
        <begin position="32"/>
        <end position="60"/>
    </location>
</feature>
<dbReference type="CDD" id="cd07302">
    <property type="entry name" value="CHD"/>
    <property type="match status" value="1"/>
</dbReference>
<dbReference type="Pfam" id="PF00672">
    <property type="entry name" value="HAMP"/>
    <property type="match status" value="1"/>
</dbReference>
<dbReference type="EMBL" id="NRRL01000007">
    <property type="protein sequence ID" value="MBK1667466.1"/>
    <property type="molecule type" value="Genomic_DNA"/>
</dbReference>
<comment type="caution">
    <text evidence="4">The sequence shown here is derived from an EMBL/GenBank/DDBJ whole genome shotgun (WGS) entry which is preliminary data.</text>
</comment>
<keyword evidence="1" id="KW-1133">Transmembrane helix</keyword>
<keyword evidence="5" id="KW-1185">Reference proteome</keyword>
<evidence type="ECO:0000256" key="1">
    <source>
        <dbReference type="SAM" id="Phobius"/>
    </source>
</evidence>
<reference evidence="4 5" key="1">
    <citation type="journal article" date="2020" name="Microorganisms">
        <title>Osmotic Adaptation and Compatible Solute Biosynthesis of Phototrophic Bacteria as Revealed from Genome Analyses.</title>
        <authorList>
            <person name="Imhoff J.F."/>
            <person name="Rahn T."/>
            <person name="Kunzel S."/>
            <person name="Keller A."/>
            <person name="Neulinger S.C."/>
        </authorList>
    </citation>
    <scope>NUCLEOTIDE SEQUENCE [LARGE SCALE GENOMIC DNA]</scope>
    <source>
        <strain evidence="4 5">DSM 9895</strain>
    </source>
</reference>
<evidence type="ECO:0000313" key="5">
    <source>
        <dbReference type="Proteomes" id="UP001296873"/>
    </source>
</evidence>
<dbReference type="Gene3D" id="3.30.70.1230">
    <property type="entry name" value="Nucleotide cyclase"/>
    <property type="match status" value="1"/>
</dbReference>